<dbReference type="InterPro" id="IPR055187">
    <property type="entry name" value="C2CH-3rd_BIRD-IDD"/>
</dbReference>
<accession>A0A8B8LAU0</accession>
<evidence type="ECO:0000256" key="3">
    <source>
        <dbReference type="ARBA" id="ARBA00022771"/>
    </source>
</evidence>
<evidence type="ECO:0000259" key="11">
    <source>
        <dbReference type="PROSITE" id="PS50157"/>
    </source>
</evidence>
<dbReference type="PANTHER" id="PTHR10593">
    <property type="entry name" value="SERINE/THREONINE-PROTEIN KINASE RIO"/>
    <property type="match status" value="1"/>
</dbReference>
<name>A0A8B8LAU0_ABRPR</name>
<dbReference type="FunFam" id="3.30.160.60:FF:000131">
    <property type="entry name" value="protein indeterminate-domain 5, chloroplastic-like"/>
    <property type="match status" value="1"/>
</dbReference>
<evidence type="ECO:0000256" key="10">
    <source>
        <dbReference type="SAM" id="MobiDB-lite"/>
    </source>
</evidence>
<evidence type="ECO:0000256" key="2">
    <source>
        <dbReference type="ARBA" id="ARBA00022737"/>
    </source>
</evidence>
<feature type="domain" description="C2H2-type" evidence="11">
    <location>
        <begin position="65"/>
        <end position="87"/>
    </location>
</feature>
<proteinExistence type="predicted"/>
<dbReference type="GO" id="GO:0008270">
    <property type="term" value="F:zinc ion binding"/>
    <property type="evidence" value="ECO:0007669"/>
    <property type="project" value="UniProtKB-KW"/>
</dbReference>
<dbReference type="Pfam" id="PF22995">
    <property type="entry name" value="C2CH-3rd_BIRD-IDD"/>
    <property type="match status" value="1"/>
</dbReference>
<keyword evidence="12" id="KW-1185">Reference proteome</keyword>
<evidence type="ECO:0000313" key="13">
    <source>
        <dbReference type="RefSeq" id="XP_027353461.1"/>
    </source>
</evidence>
<evidence type="ECO:0000256" key="9">
    <source>
        <dbReference type="SAM" id="Coils"/>
    </source>
</evidence>
<dbReference type="SUPFAM" id="SSF57667">
    <property type="entry name" value="beta-beta-alpha zinc fingers"/>
    <property type="match status" value="1"/>
</dbReference>
<evidence type="ECO:0000256" key="4">
    <source>
        <dbReference type="ARBA" id="ARBA00022833"/>
    </source>
</evidence>
<dbReference type="SMART" id="SM00355">
    <property type="entry name" value="ZnF_C2H2"/>
    <property type="match status" value="3"/>
</dbReference>
<feature type="coiled-coil region" evidence="9">
    <location>
        <begin position="394"/>
        <end position="424"/>
    </location>
</feature>
<gene>
    <name evidence="13" type="primary">LOC113863892</name>
</gene>
<dbReference type="GO" id="GO:0003700">
    <property type="term" value="F:DNA-binding transcription factor activity"/>
    <property type="evidence" value="ECO:0007669"/>
    <property type="project" value="TreeGrafter"/>
</dbReference>
<protein>
    <submittedName>
        <fullName evidence="13">Zinc finger protein JACKDAW-like</fullName>
    </submittedName>
</protein>
<dbReference type="Gene3D" id="3.30.160.60">
    <property type="entry name" value="Classic Zinc Finger"/>
    <property type="match status" value="2"/>
</dbReference>
<dbReference type="InterPro" id="IPR031140">
    <property type="entry name" value="IDD1-16"/>
</dbReference>
<dbReference type="GO" id="GO:0005634">
    <property type="term" value="C:nucleus"/>
    <property type="evidence" value="ECO:0007669"/>
    <property type="project" value="TreeGrafter"/>
</dbReference>
<feature type="region of interest" description="Disordered" evidence="10">
    <location>
        <begin position="21"/>
        <end position="47"/>
    </location>
</feature>
<keyword evidence="2" id="KW-0677">Repeat</keyword>
<dbReference type="Proteomes" id="UP000694853">
    <property type="component" value="Unplaced"/>
</dbReference>
<keyword evidence="7" id="KW-0804">Transcription</keyword>
<dbReference type="InterPro" id="IPR055185">
    <property type="entry name" value="C2CH-4th_BIRD-IDD"/>
</dbReference>
<reference evidence="12" key="1">
    <citation type="journal article" date="2019" name="Toxins">
        <title>Detection of Abrin-Like and Prepropulchellin-Like Toxin Genes and Transcripts Using Whole Genome Sequencing and Full-Length Transcript Sequencing of Abrus precatorius.</title>
        <authorList>
            <person name="Hovde B.T."/>
            <person name="Daligault H.E."/>
            <person name="Hanschen E.R."/>
            <person name="Kunde Y.A."/>
            <person name="Johnson M.B."/>
            <person name="Starkenburg S.R."/>
            <person name="Johnson S.L."/>
        </authorList>
    </citation>
    <scope>NUCLEOTIDE SEQUENCE [LARGE SCALE GENOMIC DNA]</scope>
</reference>
<keyword evidence="4" id="KW-0862">Zinc</keyword>
<dbReference type="GO" id="GO:0003677">
    <property type="term" value="F:DNA binding"/>
    <property type="evidence" value="ECO:0007669"/>
    <property type="project" value="UniProtKB-KW"/>
</dbReference>
<dbReference type="InterPro" id="IPR036236">
    <property type="entry name" value="Znf_C2H2_sf"/>
</dbReference>
<dbReference type="OrthoDB" id="6354171at2759"/>
<dbReference type="RefSeq" id="XP_027353461.1">
    <property type="nucleotide sequence ID" value="XM_027497660.1"/>
</dbReference>
<keyword evidence="1" id="KW-0479">Metal-binding</keyword>
<dbReference type="PROSITE" id="PS50157">
    <property type="entry name" value="ZINC_FINGER_C2H2_2"/>
    <property type="match status" value="1"/>
</dbReference>
<dbReference type="InterPro" id="IPR055186">
    <property type="entry name" value="C2H2-2nd_BIRD-IDD"/>
</dbReference>
<sequence length="511" mass="55752">MQTMPDDPFSLSTSIVGIAIEQNTNPNPNPLPAATKKKRNLPGTPDPDAEVIALSPKTLMATNRFICEICNKGFQRDQNLQLHRRGHNLPWKLRQRSNKEVRKKVYICPEKTCVHHDAARALGDLTGIKKHYSRKHGEKKWKCEKCSKKYAVQSDWKAHTKTCGTREYKCDCGTLFSRKDSFITHRAFCDALAEESARLTSVTTTNINFKNEDGTVMNAQHGLSSRGLITGLGMQNVPQFGPHGFRIMGMSAGQQRPNLSLWLNQGNPQPLDVSLSSSCSSGFPDVVQMAQANNALVGSSSIFSNFGMHASNSSNPNLSLSPLTKKGEGGALDLASMYSESQSNTSNSTSPMSATALLQKAAQMGSTRSSTNPSIFSSSFGVMSSSSTQTTSLNSNAKQSCDELNQAFQNMKQHENNFNAISNATMLGSCTNFNSLTHSSNGLDQFLMQTTNVEPSEAMKLKLHHGSNIVEHNLTRDFLGMDVGGHAFLPQELAKFASLGSSMGLNQFTHQ</sequence>
<keyword evidence="9" id="KW-0175">Coiled coil</keyword>
<evidence type="ECO:0000256" key="6">
    <source>
        <dbReference type="ARBA" id="ARBA00023125"/>
    </source>
</evidence>
<organism evidence="12 13">
    <name type="scientific">Abrus precatorius</name>
    <name type="common">Indian licorice</name>
    <name type="synonym">Glycine abrus</name>
    <dbReference type="NCBI Taxonomy" id="3816"/>
    <lineage>
        <taxon>Eukaryota</taxon>
        <taxon>Viridiplantae</taxon>
        <taxon>Streptophyta</taxon>
        <taxon>Embryophyta</taxon>
        <taxon>Tracheophyta</taxon>
        <taxon>Spermatophyta</taxon>
        <taxon>Magnoliopsida</taxon>
        <taxon>eudicotyledons</taxon>
        <taxon>Gunneridae</taxon>
        <taxon>Pentapetalae</taxon>
        <taxon>rosids</taxon>
        <taxon>fabids</taxon>
        <taxon>Fabales</taxon>
        <taxon>Fabaceae</taxon>
        <taxon>Papilionoideae</taxon>
        <taxon>50 kb inversion clade</taxon>
        <taxon>NPAAA clade</taxon>
        <taxon>indigoferoid/millettioid clade</taxon>
        <taxon>Abreae</taxon>
        <taxon>Abrus</taxon>
    </lineage>
</organism>
<evidence type="ECO:0000256" key="8">
    <source>
        <dbReference type="PROSITE-ProRule" id="PRU00042"/>
    </source>
</evidence>
<dbReference type="Pfam" id="PF22996">
    <property type="entry name" value="C2H2-2nd_BIRD-IDD"/>
    <property type="match status" value="1"/>
</dbReference>
<keyword evidence="3 8" id="KW-0863">Zinc-finger</keyword>
<dbReference type="PANTHER" id="PTHR10593:SF231">
    <property type="entry name" value="PROTEIN INDETERMINATE-DOMAIN 13-RELATED"/>
    <property type="match status" value="1"/>
</dbReference>
<reference evidence="13" key="2">
    <citation type="submission" date="2025-08" db="UniProtKB">
        <authorList>
            <consortium name="RefSeq"/>
        </authorList>
    </citation>
    <scope>IDENTIFICATION</scope>
    <source>
        <tissue evidence="13">Young leaves</tissue>
    </source>
</reference>
<dbReference type="InterPro" id="IPR013087">
    <property type="entry name" value="Znf_C2H2_type"/>
</dbReference>
<keyword evidence="5" id="KW-0805">Transcription regulation</keyword>
<dbReference type="Pfam" id="PF22992">
    <property type="entry name" value="C2CH-4th_BIRD-IDD"/>
    <property type="match status" value="1"/>
</dbReference>
<evidence type="ECO:0000256" key="5">
    <source>
        <dbReference type="ARBA" id="ARBA00023015"/>
    </source>
</evidence>
<dbReference type="PROSITE" id="PS00028">
    <property type="entry name" value="ZINC_FINGER_C2H2_1"/>
    <property type="match status" value="1"/>
</dbReference>
<dbReference type="KEGG" id="aprc:113863892"/>
<dbReference type="FunFam" id="3.30.160.60:FF:000554">
    <property type="entry name" value="protein indeterminate-domain 12-like"/>
    <property type="match status" value="1"/>
</dbReference>
<dbReference type="Pfam" id="PF00096">
    <property type="entry name" value="zf-C2H2"/>
    <property type="match status" value="1"/>
</dbReference>
<dbReference type="AlphaFoldDB" id="A0A8B8LAU0"/>
<evidence type="ECO:0000256" key="1">
    <source>
        <dbReference type="ARBA" id="ARBA00022723"/>
    </source>
</evidence>
<evidence type="ECO:0000313" key="12">
    <source>
        <dbReference type="Proteomes" id="UP000694853"/>
    </source>
</evidence>
<evidence type="ECO:0000256" key="7">
    <source>
        <dbReference type="ARBA" id="ARBA00023163"/>
    </source>
</evidence>
<dbReference type="GeneID" id="113863892"/>
<keyword evidence="6" id="KW-0238">DNA-binding</keyword>